<keyword evidence="3" id="KW-1185">Reference proteome</keyword>
<sequence length="323" mass="35828">MSCGGFDVQVGPSIFPDECGTIYLSPQEGKAWQDSLQALRKSLCVCAPTWTKIVCRKSSKSALRMSSSNFRTNQSRQPSLLSPMMLMPIQIWNISGTEPWSQNCCVACRSFLGCPNRYIPFCLGGIKHDHPYSCEMGRRLLLSPYFSNVLLLAWPTSIWGTYTNGVGVELSGKYVNQVYGNETSVKPIGKELHYDELPLDYDEYEVDLMRDEYAWRSANSEEGFSRDNTVENSAGGFAERSVEDSAEGSAEGSAAEGSANDYVDESFEGGSGEPVFRWKIGDALGPLEFTPNVSGIFLDMGTTTHFRKRVHAVGQKALLTFWF</sequence>
<dbReference type="EMBL" id="KZ345104">
    <property type="protein sequence ID" value="PIO75812.1"/>
    <property type="molecule type" value="Genomic_DNA"/>
</dbReference>
<dbReference type="AlphaFoldDB" id="A0A2G9V1G2"/>
<gene>
    <name evidence="2" type="ORF">TELCIR_02137</name>
</gene>
<name>A0A2G9V1G2_TELCI</name>
<accession>A0A2G9V1G2</accession>
<evidence type="ECO:0000313" key="2">
    <source>
        <dbReference type="EMBL" id="PIO75812.1"/>
    </source>
</evidence>
<protein>
    <submittedName>
        <fullName evidence="2">Uncharacterized protein</fullName>
    </submittedName>
</protein>
<feature type="region of interest" description="Disordered" evidence="1">
    <location>
        <begin position="237"/>
        <end position="266"/>
    </location>
</feature>
<reference evidence="2 3" key="1">
    <citation type="submission" date="2015-09" db="EMBL/GenBank/DDBJ databases">
        <title>Draft genome of the parasitic nematode Teladorsagia circumcincta isolate WARC Sus (inbred).</title>
        <authorList>
            <person name="Mitreva M."/>
        </authorList>
    </citation>
    <scope>NUCLEOTIDE SEQUENCE [LARGE SCALE GENOMIC DNA]</scope>
    <source>
        <strain evidence="2 3">S</strain>
    </source>
</reference>
<proteinExistence type="predicted"/>
<dbReference type="Proteomes" id="UP000230423">
    <property type="component" value="Unassembled WGS sequence"/>
</dbReference>
<organism evidence="2 3">
    <name type="scientific">Teladorsagia circumcincta</name>
    <name type="common">Brown stomach worm</name>
    <name type="synonym">Ostertagia circumcincta</name>
    <dbReference type="NCBI Taxonomy" id="45464"/>
    <lineage>
        <taxon>Eukaryota</taxon>
        <taxon>Metazoa</taxon>
        <taxon>Ecdysozoa</taxon>
        <taxon>Nematoda</taxon>
        <taxon>Chromadorea</taxon>
        <taxon>Rhabditida</taxon>
        <taxon>Rhabditina</taxon>
        <taxon>Rhabditomorpha</taxon>
        <taxon>Strongyloidea</taxon>
        <taxon>Trichostrongylidae</taxon>
        <taxon>Teladorsagia</taxon>
    </lineage>
</organism>
<evidence type="ECO:0000313" key="3">
    <source>
        <dbReference type="Proteomes" id="UP000230423"/>
    </source>
</evidence>
<evidence type="ECO:0000256" key="1">
    <source>
        <dbReference type="SAM" id="MobiDB-lite"/>
    </source>
</evidence>
<feature type="compositionally biased region" description="Low complexity" evidence="1">
    <location>
        <begin position="247"/>
        <end position="259"/>
    </location>
</feature>